<dbReference type="SUPFAM" id="SSF54523">
    <property type="entry name" value="Pili subunits"/>
    <property type="match status" value="1"/>
</dbReference>
<name>A0A1V6C7H8_UNCT6</name>
<reference evidence="3" key="1">
    <citation type="submission" date="2017-02" db="EMBL/GenBank/DDBJ databases">
        <title>Delving into the versatile metabolic prowess of the omnipresent phylum Bacteroidetes.</title>
        <authorList>
            <person name="Nobu M.K."/>
            <person name="Mei R."/>
            <person name="Narihiro T."/>
            <person name="Kuroda K."/>
            <person name="Liu W.-T."/>
        </authorList>
    </citation>
    <scope>NUCLEOTIDE SEQUENCE</scope>
    <source>
        <strain evidence="3">ADurb.Bin131</strain>
    </source>
</reference>
<dbReference type="InterPro" id="IPR045584">
    <property type="entry name" value="Pilin-like"/>
</dbReference>
<dbReference type="AlphaFoldDB" id="A0A1V6C7H8"/>
<dbReference type="Gene3D" id="3.30.700.10">
    <property type="entry name" value="Glycoprotein, Type 4 Pilin"/>
    <property type="match status" value="1"/>
</dbReference>
<dbReference type="Pfam" id="PF07963">
    <property type="entry name" value="N_methyl"/>
    <property type="match status" value="1"/>
</dbReference>
<comment type="caution">
    <text evidence="3">The sequence shown here is derived from an EMBL/GenBank/DDBJ whole genome shotgun (WGS) entry which is preliminary data.</text>
</comment>
<gene>
    <name evidence="3" type="primary">pilE</name>
    <name evidence="3" type="ORF">BWX89_01203</name>
</gene>
<organism evidence="3">
    <name type="scientific">candidate division TA06 bacterium ADurb.Bin131</name>
    <dbReference type="NCBI Taxonomy" id="1852827"/>
    <lineage>
        <taxon>Bacteria</taxon>
        <taxon>Bacteria division TA06</taxon>
    </lineage>
</organism>
<dbReference type="EMBL" id="MWDQ01000112">
    <property type="protein sequence ID" value="OQB72795.1"/>
    <property type="molecule type" value="Genomic_DNA"/>
</dbReference>
<proteinExistence type="predicted"/>
<dbReference type="PANTHER" id="PTHR30093:SF34">
    <property type="entry name" value="PREPILIN PEPTIDASE-DEPENDENT PROTEIN D"/>
    <property type="match status" value="1"/>
</dbReference>
<evidence type="ECO:0000256" key="1">
    <source>
        <dbReference type="ARBA" id="ARBA00022481"/>
    </source>
</evidence>
<keyword evidence="2" id="KW-0472">Membrane</keyword>
<accession>A0A1V6C7H8</accession>
<keyword evidence="1" id="KW-0488">Methylation</keyword>
<dbReference type="PANTHER" id="PTHR30093">
    <property type="entry name" value="GENERAL SECRETION PATHWAY PROTEIN G"/>
    <property type="match status" value="1"/>
</dbReference>
<sequence>MKKMMNRKNRSKGFTLVELMVVVIIVGILAAVAVPIYRQNVKRAMASEGAALLGSVLTAERVYYAEHNTYTTDSAALGVETTGNKYFQNGFTVTEADGNGFKAETNGTGDADGITVKMEYTNVGGAVITYSGI</sequence>
<protein>
    <submittedName>
        <fullName evidence="3">Fimbrial protein</fullName>
    </submittedName>
</protein>
<keyword evidence="2" id="KW-0812">Transmembrane</keyword>
<dbReference type="Proteomes" id="UP000485562">
    <property type="component" value="Unassembled WGS sequence"/>
</dbReference>
<keyword evidence="2" id="KW-1133">Transmembrane helix</keyword>
<evidence type="ECO:0000256" key="2">
    <source>
        <dbReference type="SAM" id="Phobius"/>
    </source>
</evidence>
<evidence type="ECO:0000313" key="3">
    <source>
        <dbReference type="EMBL" id="OQB72795.1"/>
    </source>
</evidence>
<dbReference type="PROSITE" id="PS00409">
    <property type="entry name" value="PROKAR_NTER_METHYL"/>
    <property type="match status" value="1"/>
</dbReference>
<dbReference type="NCBIfam" id="TIGR02532">
    <property type="entry name" value="IV_pilin_GFxxxE"/>
    <property type="match status" value="1"/>
</dbReference>
<dbReference type="InterPro" id="IPR012902">
    <property type="entry name" value="N_methyl_site"/>
</dbReference>
<feature type="transmembrane region" description="Helical" evidence="2">
    <location>
        <begin position="12"/>
        <end position="37"/>
    </location>
</feature>